<gene>
    <name evidence="1" type="ORF">FNU76_00370</name>
</gene>
<keyword evidence="2" id="KW-1185">Reference proteome</keyword>
<dbReference type="EMBL" id="CP041730">
    <property type="protein sequence ID" value="QDQ24921.1"/>
    <property type="molecule type" value="Genomic_DNA"/>
</dbReference>
<protein>
    <submittedName>
        <fullName evidence="1">Uncharacterized protein</fullName>
    </submittedName>
</protein>
<evidence type="ECO:0000313" key="2">
    <source>
        <dbReference type="Proteomes" id="UP000317550"/>
    </source>
</evidence>
<dbReference type="OrthoDB" id="6024854at2"/>
<dbReference type="AlphaFoldDB" id="A0A516S9T8"/>
<sequence>MKTFAPPDNIEDAIDAVLTYGVAAIEGDKTRVLAYARRLLQCLAPYRDVAPIISAQNVSNKGHLFYVVDNNRYVTGNEELKQAVLNLDTVCLNGLPT</sequence>
<organism evidence="1 2">
    <name type="scientific">Chitinimonas arctica</name>
    <dbReference type="NCBI Taxonomy" id="2594795"/>
    <lineage>
        <taxon>Bacteria</taxon>
        <taxon>Pseudomonadati</taxon>
        <taxon>Pseudomonadota</taxon>
        <taxon>Betaproteobacteria</taxon>
        <taxon>Neisseriales</taxon>
        <taxon>Chitinibacteraceae</taxon>
        <taxon>Chitinimonas</taxon>
    </lineage>
</organism>
<dbReference type="Proteomes" id="UP000317550">
    <property type="component" value="Chromosome"/>
</dbReference>
<reference evidence="2" key="1">
    <citation type="submission" date="2019-07" db="EMBL/GenBank/DDBJ databases">
        <title>Chitinimonas sp. nov., isolated from Ny-Alesund, arctica soil.</title>
        <authorList>
            <person name="Xu Q."/>
            <person name="Peng F."/>
        </authorList>
    </citation>
    <scope>NUCLEOTIDE SEQUENCE [LARGE SCALE GENOMIC DNA]</scope>
    <source>
        <strain evidence="2">R3-44</strain>
    </source>
</reference>
<proteinExistence type="predicted"/>
<dbReference type="RefSeq" id="WP_143855846.1">
    <property type="nucleotide sequence ID" value="NZ_CP041730.1"/>
</dbReference>
<accession>A0A516S9T8</accession>
<evidence type="ECO:0000313" key="1">
    <source>
        <dbReference type="EMBL" id="QDQ24921.1"/>
    </source>
</evidence>
<dbReference type="KEGG" id="cari:FNU76_00370"/>
<name>A0A516S9T8_9NEIS</name>